<accession>A0A7M2X194</accession>
<organism evidence="2 3">
    <name type="scientific">Humisphaera borealis</name>
    <dbReference type="NCBI Taxonomy" id="2807512"/>
    <lineage>
        <taxon>Bacteria</taxon>
        <taxon>Pseudomonadati</taxon>
        <taxon>Planctomycetota</taxon>
        <taxon>Phycisphaerae</taxon>
        <taxon>Tepidisphaerales</taxon>
        <taxon>Tepidisphaeraceae</taxon>
        <taxon>Humisphaera</taxon>
    </lineage>
</organism>
<proteinExistence type="predicted"/>
<reference evidence="2 3" key="1">
    <citation type="submission" date="2020-10" db="EMBL/GenBank/DDBJ databases">
        <title>Wide distribution of Phycisphaera-like planctomycetes from WD2101 soil group in peatlands and genome analysis of the first cultivated representative.</title>
        <authorList>
            <person name="Dedysh S.N."/>
            <person name="Beletsky A.V."/>
            <person name="Ivanova A."/>
            <person name="Kulichevskaya I.S."/>
            <person name="Suzina N.E."/>
            <person name="Philippov D.A."/>
            <person name="Rakitin A.L."/>
            <person name="Mardanov A.V."/>
            <person name="Ravin N.V."/>
        </authorList>
    </citation>
    <scope>NUCLEOTIDE SEQUENCE [LARGE SCALE GENOMIC DNA]</scope>
    <source>
        <strain evidence="2 3">M1803</strain>
    </source>
</reference>
<evidence type="ECO:0000256" key="1">
    <source>
        <dbReference type="SAM" id="MobiDB-lite"/>
    </source>
</evidence>
<dbReference type="Proteomes" id="UP000593765">
    <property type="component" value="Chromosome"/>
</dbReference>
<protein>
    <submittedName>
        <fullName evidence="2">Uncharacterized protein</fullName>
    </submittedName>
</protein>
<evidence type="ECO:0000313" key="3">
    <source>
        <dbReference type="Proteomes" id="UP000593765"/>
    </source>
</evidence>
<gene>
    <name evidence="2" type="ORF">IPV69_09000</name>
</gene>
<dbReference type="AlphaFoldDB" id="A0A7M2X194"/>
<feature type="compositionally biased region" description="Low complexity" evidence="1">
    <location>
        <begin position="207"/>
        <end position="217"/>
    </location>
</feature>
<sequence length="506" mass="52148">MSATLMVSGCGNADRDKVPAPLPAPSALTRSSEFFGSPLSGPTSKTIPAPPPAEALAVQVQFVALENIPSVGVPLGSEARLITATRLGTPVLASSRLTGTARFVPLQAADRFQPDVVDASRGRATSFFAARAAVPRGVSAVFEATAKDAFQLHIAGTESSATLQIYVYRPVTVLTPDMPQPVQIAVAIEGLAATKVSADAQEAAESATKPAPGAKPAAPKPLPPPVQWAQREIAIIDREVTGKQSLAIVVPMSFDAASGKAIAVAIEIGPGDASAEHLEALSSGMEQIKQSAELAARRPTTLPFGRSESAALRAASESLSSASRLRPTLVYLAGQTGARLCEDVALVADDSVLAKLAEQGKATLDGALNAGVAGGPGDASAVGWLLDKASFELLGKLFNEGKLPPELSAVLANHAGEAGRNVASIEEVSRNLGSRQDLDNRLLAENLIYLEDSSPSARVRAFDWLRARGRAPAGFDPLGTPKERRIALEKGMAAAAAGPATAPAKP</sequence>
<evidence type="ECO:0000313" key="2">
    <source>
        <dbReference type="EMBL" id="QOV91473.1"/>
    </source>
</evidence>
<dbReference type="KEGG" id="hbs:IPV69_09000"/>
<dbReference type="EMBL" id="CP063458">
    <property type="protein sequence ID" value="QOV91473.1"/>
    <property type="molecule type" value="Genomic_DNA"/>
</dbReference>
<keyword evidence="3" id="KW-1185">Reference proteome</keyword>
<feature type="region of interest" description="Disordered" evidence="1">
    <location>
        <begin position="199"/>
        <end position="224"/>
    </location>
</feature>
<dbReference type="RefSeq" id="WP_206294764.1">
    <property type="nucleotide sequence ID" value="NZ_CP063458.1"/>
</dbReference>
<name>A0A7M2X194_9BACT</name>